<dbReference type="AlphaFoldDB" id="A0A0L0D7B6"/>
<dbReference type="Gene3D" id="2.60.120.330">
    <property type="entry name" value="B-lactam Antibiotic, Isopenicillin N Synthase, Chain"/>
    <property type="match status" value="1"/>
</dbReference>
<dbReference type="InterPro" id="IPR027443">
    <property type="entry name" value="IPNS-like_sf"/>
</dbReference>
<evidence type="ECO:0000256" key="1">
    <source>
        <dbReference type="ARBA" id="ARBA00007730"/>
    </source>
</evidence>
<keyword evidence="7" id="KW-1185">Reference proteome</keyword>
<dbReference type="GeneID" id="25564016"/>
<dbReference type="InterPro" id="IPR011990">
    <property type="entry name" value="TPR-like_helical_dom_sf"/>
</dbReference>
<evidence type="ECO:0000259" key="5">
    <source>
        <dbReference type="Pfam" id="PF05118"/>
    </source>
</evidence>
<keyword evidence="3" id="KW-0560">Oxidoreductase</keyword>
<dbReference type="GO" id="GO:0016020">
    <property type="term" value="C:membrane"/>
    <property type="evidence" value="ECO:0007669"/>
    <property type="project" value="TreeGrafter"/>
</dbReference>
<keyword evidence="2" id="KW-0223">Dioxygenase</keyword>
<protein>
    <submittedName>
        <fullName evidence="6">Beta-hydroxylase</fullName>
    </submittedName>
</protein>
<evidence type="ECO:0000313" key="7">
    <source>
        <dbReference type="Proteomes" id="UP000054408"/>
    </source>
</evidence>
<evidence type="ECO:0000313" key="6">
    <source>
        <dbReference type="EMBL" id="KNC48244.1"/>
    </source>
</evidence>
<dbReference type="GO" id="GO:0051213">
    <property type="term" value="F:dioxygenase activity"/>
    <property type="evidence" value="ECO:0007669"/>
    <property type="project" value="UniProtKB-KW"/>
</dbReference>
<dbReference type="eggNOG" id="KOG3696">
    <property type="taxonomic scope" value="Eukaryota"/>
</dbReference>
<dbReference type="PANTHER" id="PTHR46332">
    <property type="entry name" value="ASPARTATE BETA-HYDROXYLASE DOMAIN-CONTAINING PROTEIN 2"/>
    <property type="match status" value="1"/>
</dbReference>
<keyword evidence="4" id="KW-0732">Signal</keyword>
<feature type="chain" id="PRO_5005537228" evidence="4">
    <location>
        <begin position="23"/>
        <end position="429"/>
    </location>
</feature>
<evidence type="ECO:0000256" key="4">
    <source>
        <dbReference type="SAM" id="SignalP"/>
    </source>
</evidence>
<dbReference type="Pfam" id="PF05118">
    <property type="entry name" value="Asp_Arg_Hydrox"/>
    <property type="match status" value="1"/>
</dbReference>
<sequence length="429" mass="45731">MAALGLAATVVVAVVVLALALAADGVASEYGQALEAADALLEAGEAAAAAEAYQALDEDEGSWAYRRWANQALALATIHAYRPALLAAHRAAAINATLDLAFLSGFLHLMEGEAEEAVRLLSEATKIDASRGNGWLYLGNAHEALGQHALAKKAYAHAWRLLKSRKALRALGFAYRALGKPALEERLYATAVDEGVLVNARQRPDLLTPGLDATPWHANSEFAWMPALEAALPIMRAELDAVLAADPDRLAAPFHLVGTGGKFAHDRALYSASGKAWHQIVLFEPGEPGPGASFFPNTVAALSATIPHALSYGRVVISLIEPGVRIVPHCGPTNERLTVHCGLRVPSHLAVPPAIVVGGVERPWREDSCFVFDDSFEHEVSFPIPSDAEADALRAVLLFHIEHPGVAAARDAIAHVSEDEWLRRQFGAS</sequence>
<dbReference type="SUPFAM" id="SSF48452">
    <property type="entry name" value="TPR-like"/>
    <property type="match status" value="1"/>
</dbReference>
<evidence type="ECO:0000256" key="3">
    <source>
        <dbReference type="ARBA" id="ARBA00023002"/>
    </source>
</evidence>
<feature type="signal peptide" evidence="4">
    <location>
        <begin position="1"/>
        <end position="22"/>
    </location>
</feature>
<dbReference type="InterPro" id="IPR051821">
    <property type="entry name" value="Asp/Asn_beta-hydroxylase"/>
</dbReference>
<dbReference type="PANTHER" id="PTHR46332:SF5">
    <property type="entry name" value="ASPARTATE BETA-HYDROXYLASE DOMAIN CONTAINING 2"/>
    <property type="match status" value="1"/>
</dbReference>
<proteinExistence type="inferred from homology"/>
<organism evidence="6 7">
    <name type="scientific">Thecamonas trahens ATCC 50062</name>
    <dbReference type="NCBI Taxonomy" id="461836"/>
    <lineage>
        <taxon>Eukaryota</taxon>
        <taxon>Apusozoa</taxon>
        <taxon>Apusomonadida</taxon>
        <taxon>Apusomonadidae</taxon>
        <taxon>Thecamonas</taxon>
    </lineage>
</organism>
<dbReference type="RefSeq" id="XP_013758813.1">
    <property type="nucleotide sequence ID" value="XM_013903359.1"/>
</dbReference>
<reference evidence="6 7" key="1">
    <citation type="submission" date="2010-05" db="EMBL/GenBank/DDBJ databases">
        <title>The Genome Sequence of Thecamonas trahens ATCC 50062.</title>
        <authorList>
            <consortium name="The Broad Institute Genome Sequencing Platform"/>
            <person name="Russ C."/>
            <person name="Cuomo C."/>
            <person name="Shea T."/>
            <person name="Young S.K."/>
            <person name="Zeng Q."/>
            <person name="Koehrsen M."/>
            <person name="Haas B."/>
            <person name="Borodovsky M."/>
            <person name="Guigo R."/>
            <person name="Alvarado L."/>
            <person name="Berlin A."/>
            <person name="Bochicchio J."/>
            <person name="Borenstein D."/>
            <person name="Chapman S."/>
            <person name="Chen Z."/>
            <person name="Freedman E."/>
            <person name="Gellesch M."/>
            <person name="Goldberg J."/>
            <person name="Griggs A."/>
            <person name="Gujja S."/>
            <person name="Heilman E."/>
            <person name="Heiman D."/>
            <person name="Hepburn T."/>
            <person name="Howarth C."/>
            <person name="Jen D."/>
            <person name="Larson L."/>
            <person name="Mehta T."/>
            <person name="Park D."/>
            <person name="Pearson M."/>
            <person name="Roberts A."/>
            <person name="Saif S."/>
            <person name="Shenoy N."/>
            <person name="Sisk P."/>
            <person name="Stolte C."/>
            <person name="Sykes S."/>
            <person name="Thomson T."/>
            <person name="Walk T."/>
            <person name="White J."/>
            <person name="Yandava C."/>
            <person name="Burger G."/>
            <person name="Gray M.W."/>
            <person name="Holland P.W.H."/>
            <person name="King N."/>
            <person name="Lang F.B.F."/>
            <person name="Roger A.J."/>
            <person name="Ruiz-Trillo I."/>
            <person name="Lander E."/>
            <person name="Nusbaum C."/>
        </authorList>
    </citation>
    <scope>NUCLEOTIDE SEQUENCE [LARGE SCALE GENOMIC DNA]</scope>
    <source>
        <strain evidence="6 7">ATCC 50062</strain>
    </source>
</reference>
<dbReference type="InterPro" id="IPR007803">
    <property type="entry name" value="Asp/Arg/Pro-Hydrxlase"/>
</dbReference>
<gene>
    <name evidence="6" type="ORF">AMSG_04476</name>
</gene>
<feature type="domain" description="Aspartyl/asparaginy/proline hydroxylase" evidence="5">
    <location>
        <begin position="233"/>
        <end position="404"/>
    </location>
</feature>
<name>A0A0L0D7B6_THETB</name>
<dbReference type="Proteomes" id="UP000054408">
    <property type="component" value="Unassembled WGS sequence"/>
</dbReference>
<comment type="similarity">
    <text evidence="1">Belongs to the aspartyl/asparaginyl beta-hydroxylase family.</text>
</comment>
<evidence type="ECO:0000256" key="2">
    <source>
        <dbReference type="ARBA" id="ARBA00022964"/>
    </source>
</evidence>
<dbReference type="Gene3D" id="1.25.40.10">
    <property type="entry name" value="Tetratricopeptide repeat domain"/>
    <property type="match status" value="1"/>
</dbReference>
<dbReference type="OrthoDB" id="438431at2759"/>
<dbReference type="STRING" id="461836.A0A0L0D7B6"/>
<dbReference type="EMBL" id="GL349450">
    <property type="protein sequence ID" value="KNC48244.1"/>
    <property type="molecule type" value="Genomic_DNA"/>
</dbReference>
<accession>A0A0L0D7B6</accession>